<dbReference type="SUPFAM" id="SSF54909">
    <property type="entry name" value="Dimeric alpha+beta barrel"/>
    <property type="match status" value="1"/>
</dbReference>
<dbReference type="GO" id="GO:0043200">
    <property type="term" value="P:response to amino acid"/>
    <property type="evidence" value="ECO:0007669"/>
    <property type="project" value="TreeGrafter"/>
</dbReference>
<dbReference type="AlphaFoldDB" id="A0A6J6X7Y4"/>
<dbReference type="Pfam" id="PF01037">
    <property type="entry name" value="AsnC_trans_reg"/>
    <property type="match status" value="1"/>
</dbReference>
<dbReference type="InterPro" id="IPR036390">
    <property type="entry name" value="WH_DNA-bd_sf"/>
</dbReference>
<dbReference type="SMART" id="SM00344">
    <property type="entry name" value="HTH_ASNC"/>
    <property type="match status" value="1"/>
</dbReference>
<feature type="domain" description="HTH asnC-type" evidence="4">
    <location>
        <begin position="9"/>
        <end position="70"/>
    </location>
</feature>
<keyword evidence="2" id="KW-0238">DNA-binding</keyword>
<dbReference type="EMBL" id="CAFAAI010000039">
    <property type="protein sequence ID" value="CAB4790137.1"/>
    <property type="molecule type" value="Genomic_DNA"/>
</dbReference>
<dbReference type="CDD" id="cd00090">
    <property type="entry name" value="HTH_ARSR"/>
    <property type="match status" value="1"/>
</dbReference>
<gene>
    <name evidence="5" type="ORF">UFOPK2992_00361</name>
</gene>
<evidence type="ECO:0000256" key="1">
    <source>
        <dbReference type="ARBA" id="ARBA00023015"/>
    </source>
</evidence>
<name>A0A6J6X7Y4_9ZZZZ</name>
<proteinExistence type="predicted"/>
<dbReference type="InterPro" id="IPR000485">
    <property type="entry name" value="AsnC-type_HTH_dom"/>
</dbReference>
<sequence length="157" mass="17052">MNRTDNHDIDPTDRAIIGSLQRNARSTYGDIGQLVGLSAPAVKRRMDKLEEEGVILQYTAVVDHARMGRPLEAFTEVRFSGDTGVDAIANLGEGIPEIEAVFTTAGDPDALVWLRVKDVRDLKRVIDQLRSSGKVTGTKTMMVLGTSVRSGIVSEKG</sequence>
<dbReference type="InterPro" id="IPR019888">
    <property type="entry name" value="Tscrpt_reg_AsnC-like"/>
</dbReference>
<evidence type="ECO:0000256" key="3">
    <source>
        <dbReference type="ARBA" id="ARBA00023163"/>
    </source>
</evidence>
<dbReference type="GO" id="GO:0043565">
    <property type="term" value="F:sequence-specific DNA binding"/>
    <property type="evidence" value="ECO:0007669"/>
    <property type="project" value="InterPro"/>
</dbReference>
<evidence type="ECO:0000256" key="2">
    <source>
        <dbReference type="ARBA" id="ARBA00023125"/>
    </source>
</evidence>
<evidence type="ECO:0000259" key="4">
    <source>
        <dbReference type="PROSITE" id="PS50956"/>
    </source>
</evidence>
<dbReference type="InterPro" id="IPR019887">
    <property type="entry name" value="Tscrpt_reg_AsnC/Lrp_C"/>
</dbReference>
<dbReference type="Pfam" id="PF13412">
    <property type="entry name" value="HTH_24"/>
    <property type="match status" value="1"/>
</dbReference>
<dbReference type="SUPFAM" id="SSF46785">
    <property type="entry name" value="Winged helix' DNA-binding domain"/>
    <property type="match status" value="1"/>
</dbReference>
<dbReference type="PANTHER" id="PTHR30154:SF45">
    <property type="entry name" value="TRANSCRIPTIONAL REGULATORY PROTEIN (PROBABLY ASNC-FAMILY)-RELATED"/>
    <property type="match status" value="1"/>
</dbReference>
<protein>
    <submittedName>
        <fullName evidence="5">Unannotated protein</fullName>
    </submittedName>
</protein>
<keyword evidence="3" id="KW-0804">Transcription</keyword>
<reference evidence="5" key="1">
    <citation type="submission" date="2020-05" db="EMBL/GenBank/DDBJ databases">
        <authorList>
            <person name="Chiriac C."/>
            <person name="Salcher M."/>
            <person name="Ghai R."/>
            <person name="Kavagutti S V."/>
        </authorList>
    </citation>
    <scope>NUCLEOTIDE SEQUENCE</scope>
</reference>
<dbReference type="InterPro" id="IPR011008">
    <property type="entry name" value="Dimeric_a/b-barrel"/>
</dbReference>
<dbReference type="PROSITE" id="PS50956">
    <property type="entry name" value="HTH_ASNC_2"/>
    <property type="match status" value="1"/>
</dbReference>
<organism evidence="5">
    <name type="scientific">freshwater metagenome</name>
    <dbReference type="NCBI Taxonomy" id="449393"/>
    <lineage>
        <taxon>unclassified sequences</taxon>
        <taxon>metagenomes</taxon>
        <taxon>ecological metagenomes</taxon>
    </lineage>
</organism>
<dbReference type="GO" id="GO:0005829">
    <property type="term" value="C:cytosol"/>
    <property type="evidence" value="ECO:0007669"/>
    <property type="project" value="TreeGrafter"/>
</dbReference>
<dbReference type="PRINTS" id="PR00033">
    <property type="entry name" value="HTHASNC"/>
</dbReference>
<dbReference type="Gene3D" id="1.10.10.10">
    <property type="entry name" value="Winged helix-like DNA-binding domain superfamily/Winged helix DNA-binding domain"/>
    <property type="match status" value="1"/>
</dbReference>
<dbReference type="InterPro" id="IPR036388">
    <property type="entry name" value="WH-like_DNA-bd_sf"/>
</dbReference>
<keyword evidence="1" id="KW-0805">Transcription regulation</keyword>
<evidence type="ECO:0000313" key="5">
    <source>
        <dbReference type="EMBL" id="CAB4790137.1"/>
    </source>
</evidence>
<dbReference type="InterPro" id="IPR011991">
    <property type="entry name" value="ArsR-like_HTH"/>
</dbReference>
<dbReference type="Gene3D" id="3.30.70.920">
    <property type="match status" value="1"/>
</dbReference>
<dbReference type="PANTHER" id="PTHR30154">
    <property type="entry name" value="LEUCINE-RESPONSIVE REGULATORY PROTEIN"/>
    <property type="match status" value="1"/>
</dbReference>
<accession>A0A6J6X7Y4</accession>